<gene>
    <name evidence="2" type="ORF">AALP_AAs71392U000100</name>
</gene>
<keyword evidence="3" id="KW-1185">Reference proteome</keyword>
<evidence type="ECO:0000313" key="2">
    <source>
        <dbReference type="EMBL" id="KFK24465.1"/>
    </source>
</evidence>
<dbReference type="Proteomes" id="UP000029120">
    <property type="component" value="Unassembled WGS sequence"/>
</dbReference>
<dbReference type="Gramene" id="KFK24465">
    <property type="protein sequence ID" value="KFK24465"/>
    <property type="gene ID" value="AALP_AAs71392U000100"/>
</dbReference>
<accession>A0A087G3L3</accession>
<sequence length="294" mass="33093">MSLVKLSLLSVAVPMSKPPDLLKTNSPRPYPTLSDPLQPLTPPDPPDPPDSLDLPSRSVLMTLGETLCNSAVRFKISFHPSFDATRKKHEPPEALLGVRTGGVSSTVRHNPSTVLCICRLPYLSHAPKVFLCRDEILGLKNYVCVLGHLVHLNLLKPMIQRSIWYATDQQLLRSTISSVPERSLPLLFSFMERSPYSFLERSISSSSSLLERTILPTYSFVEYVFKRSALMVRANCFVRTSSLAKELALLKVLWVITYDCSLLSYLYHVLYFNYALRSDSLATRSRLSQLVTAF</sequence>
<organism evidence="2 3">
    <name type="scientific">Arabis alpina</name>
    <name type="common">Alpine rock-cress</name>
    <dbReference type="NCBI Taxonomy" id="50452"/>
    <lineage>
        <taxon>Eukaryota</taxon>
        <taxon>Viridiplantae</taxon>
        <taxon>Streptophyta</taxon>
        <taxon>Embryophyta</taxon>
        <taxon>Tracheophyta</taxon>
        <taxon>Spermatophyta</taxon>
        <taxon>Magnoliopsida</taxon>
        <taxon>eudicotyledons</taxon>
        <taxon>Gunneridae</taxon>
        <taxon>Pentapetalae</taxon>
        <taxon>rosids</taxon>
        <taxon>malvids</taxon>
        <taxon>Brassicales</taxon>
        <taxon>Brassicaceae</taxon>
        <taxon>Arabideae</taxon>
        <taxon>Arabis</taxon>
    </lineage>
</organism>
<proteinExistence type="predicted"/>
<feature type="region of interest" description="Disordered" evidence="1">
    <location>
        <begin position="16"/>
        <end position="55"/>
    </location>
</feature>
<feature type="compositionally biased region" description="Pro residues" evidence="1">
    <location>
        <begin position="39"/>
        <end position="49"/>
    </location>
</feature>
<protein>
    <submittedName>
        <fullName evidence="2">Uncharacterized protein</fullName>
    </submittedName>
</protein>
<dbReference type="AlphaFoldDB" id="A0A087G3L3"/>
<reference evidence="3" key="1">
    <citation type="journal article" date="2015" name="Nat. Plants">
        <title>Genome expansion of Arabis alpina linked with retrotransposition and reduced symmetric DNA methylation.</title>
        <authorList>
            <person name="Willing E.M."/>
            <person name="Rawat V."/>
            <person name="Mandakova T."/>
            <person name="Maumus F."/>
            <person name="James G.V."/>
            <person name="Nordstroem K.J."/>
            <person name="Becker C."/>
            <person name="Warthmann N."/>
            <person name="Chica C."/>
            <person name="Szarzynska B."/>
            <person name="Zytnicki M."/>
            <person name="Albani M.C."/>
            <person name="Kiefer C."/>
            <person name="Bergonzi S."/>
            <person name="Castaings L."/>
            <person name="Mateos J.L."/>
            <person name="Berns M.C."/>
            <person name="Bujdoso N."/>
            <person name="Piofczyk T."/>
            <person name="de Lorenzo L."/>
            <person name="Barrero-Sicilia C."/>
            <person name="Mateos I."/>
            <person name="Piednoel M."/>
            <person name="Hagmann J."/>
            <person name="Chen-Min-Tao R."/>
            <person name="Iglesias-Fernandez R."/>
            <person name="Schuster S.C."/>
            <person name="Alonso-Blanco C."/>
            <person name="Roudier F."/>
            <person name="Carbonero P."/>
            <person name="Paz-Ares J."/>
            <person name="Davis S.J."/>
            <person name="Pecinka A."/>
            <person name="Quesneville H."/>
            <person name="Colot V."/>
            <person name="Lysak M.A."/>
            <person name="Weigel D."/>
            <person name="Coupland G."/>
            <person name="Schneeberger K."/>
        </authorList>
    </citation>
    <scope>NUCLEOTIDE SEQUENCE [LARGE SCALE GENOMIC DNA]</scope>
    <source>
        <strain evidence="3">cv. Pajares</strain>
    </source>
</reference>
<evidence type="ECO:0000256" key="1">
    <source>
        <dbReference type="SAM" id="MobiDB-lite"/>
    </source>
</evidence>
<name>A0A087G3L3_ARAAL</name>
<evidence type="ECO:0000313" key="3">
    <source>
        <dbReference type="Proteomes" id="UP000029120"/>
    </source>
</evidence>
<dbReference type="EMBL" id="KL968466">
    <property type="protein sequence ID" value="KFK24465.1"/>
    <property type="molecule type" value="Genomic_DNA"/>
</dbReference>